<proteinExistence type="predicted"/>
<evidence type="ECO:0000259" key="2">
    <source>
        <dbReference type="PROSITE" id="PS51723"/>
    </source>
</evidence>
<dbReference type="Gene3D" id="1.10.390.30">
    <property type="entry name" value="Peptidase M60, enhancin-like domain 3"/>
    <property type="match status" value="1"/>
</dbReference>
<dbReference type="InterPro" id="IPR031161">
    <property type="entry name" value="Peptidase_M60_dom"/>
</dbReference>
<feature type="signal peptide" evidence="1">
    <location>
        <begin position="1"/>
        <end position="20"/>
    </location>
</feature>
<dbReference type="AlphaFoldDB" id="A0A2N8HEW1"/>
<feature type="domain" description="Peptidase M60" evidence="2">
    <location>
        <begin position="99"/>
        <end position="404"/>
    </location>
</feature>
<comment type="caution">
    <text evidence="3">The sequence shown here is derived from an EMBL/GenBank/DDBJ whole genome shotgun (WGS) entry which is preliminary data.</text>
</comment>
<keyword evidence="1" id="KW-0732">Signal</keyword>
<dbReference type="Gene3D" id="2.60.120.1250">
    <property type="entry name" value="Peptidase M60, enhancin-like domain 1"/>
    <property type="match status" value="1"/>
</dbReference>
<dbReference type="SMART" id="SM01276">
    <property type="entry name" value="M60-like"/>
    <property type="match status" value="1"/>
</dbReference>
<dbReference type="InterPro" id="IPR042279">
    <property type="entry name" value="Pep_M60_3"/>
</dbReference>
<reference evidence="3 4" key="1">
    <citation type="journal article" date="2017" name="BMC Genomics">
        <title>Genome sequencing of 39 Akkermansia muciniphila isolates reveals its population structure, genomic and functional diverisity, and global distribution in mammalian gut microbiotas.</title>
        <authorList>
            <person name="Guo X."/>
            <person name="Li S."/>
            <person name="Zhang J."/>
            <person name="Wu F."/>
            <person name="Li X."/>
            <person name="Wu D."/>
            <person name="Zhang M."/>
            <person name="Ou Z."/>
            <person name="Jie Z."/>
            <person name="Yan Q."/>
            <person name="Li P."/>
            <person name="Yi J."/>
            <person name="Peng Y."/>
        </authorList>
    </citation>
    <scope>NUCLEOTIDE SEQUENCE [LARGE SCALE GENOMIC DNA]</scope>
    <source>
        <strain evidence="3 4">GP24</strain>
    </source>
</reference>
<evidence type="ECO:0000313" key="3">
    <source>
        <dbReference type="EMBL" id="PNC18822.1"/>
    </source>
</evidence>
<dbReference type="PROSITE" id="PS51723">
    <property type="entry name" value="PEPTIDASE_M60"/>
    <property type="match status" value="1"/>
</dbReference>
<dbReference type="EMBL" id="PJKA01000006">
    <property type="protein sequence ID" value="PNC18822.1"/>
    <property type="molecule type" value="Genomic_DNA"/>
</dbReference>
<evidence type="ECO:0000313" key="4">
    <source>
        <dbReference type="Proteomes" id="UP000236000"/>
    </source>
</evidence>
<accession>A0A2N8HEW1</accession>
<dbReference type="Gene3D" id="3.40.390.80">
    <property type="entry name" value="Peptidase M60, enhancin-like domain 2"/>
    <property type="match status" value="1"/>
</dbReference>
<dbReference type="Pfam" id="PF13402">
    <property type="entry name" value="Peptidase_M60"/>
    <property type="match status" value="1"/>
</dbReference>
<gene>
    <name evidence="3" type="ORF">CXU22_03230</name>
</gene>
<dbReference type="OrthoDB" id="197688at2"/>
<protein>
    <submittedName>
        <fullName evidence="3">Peptidase M60</fullName>
    </submittedName>
</protein>
<dbReference type="Proteomes" id="UP000236000">
    <property type="component" value="Unassembled WGS sequence"/>
</dbReference>
<dbReference type="RefSeq" id="WP_102712503.1">
    <property type="nucleotide sequence ID" value="NZ_PJKA01000006.1"/>
</dbReference>
<sequence>MNRTISFLSVSLLSLASAFAANTPESIGNDLQLFKDASCTALKQDVKDTSAFQSDAMKELAGKILAGSYKPDYLYTEYRALPSPRQTGKNLRIGDGFSKYDNMTGVYLEKGRHVVLVGKTDGREISLLLPNLMRKPAEGVQPTKDPNGWGLHKKQIPLKEGINIIDVETPANAYISYFSNDADTAPKIPVHFVTGKVNGYFDTTRGDTNEDWVRLLDQAVSPIMDARGKYIQVAYPVEFLKKFTRDRGTELINAYDKLIGIQYQLMGLEKYDKIPKNRVFARVNFNYYMFRDGDGVAYLGDNGTMRMVTDPENVLKGDACWGFSHEVGHVMQMRPMTWGGMTEVSNNIFSLQAAAKTGNESRLKRQGTYDKARKEIIDGKIAYLQSKDVFNKLVPLWQLHLYFTENGHPDFYPDVMEYLRNNAGNYGGNETIKYQFEFIRACCDVTKTDLTDFFEKWGFFKTGQFHIGDYANYDFTVTPEMVAETKKWITDKAYSKLKTDITGISE</sequence>
<organism evidence="3 4">
    <name type="scientific">Akkermansia muciniphila</name>
    <dbReference type="NCBI Taxonomy" id="239935"/>
    <lineage>
        <taxon>Bacteria</taxon>
        <taxon>Pseudomonadati</taxon>
        <taxon>Verrucomicrobiota</taxon>
        <taxon>Verrucomicrobiia</taxon>
        <taxon>Verrucomicrobiales</taxon>
        <taxon>Akkermansiaceae</taxon>
        <taxon>Akkermansia</taxon>
    </lineage>
</organism>
<evidence type="ECO:0000256" key="1">
    <source>
        <dbReference type="SAM" id="SignalP"/>
    </source>
</evidence>
<feature type="chain" id="PRO_5014841219" evidence="1">
    <location>
        <begin position="21"/>
        <end position="506"/>
    </location>
</feature>
<name>A0A2N8HEW1_9BACT</name>